<evidence type="ECO:0000256" key="1">
    <source>
        <dbReference type="SAM" id="Phobius"/>
    </source>
</evidence>
<dbReference type="Proteomes" id="UP000214975">
    <property type="component" value="Chromosome"/>
</dbReference>
<keyword evidence="1" id="KW-0472">Membrane</keyword>
<reference evidence="2 4" key="1">
    <citation type="submission" date="2016-08" db="EMBL/GenBank/DDBJ databases">
        <title>A novel genetic cassette of butanologenic Thermoanaerobacterium thermosaccharolyticum that directly convert cellulose to butanol.</title>
        <authorList>
            <person name="Li T."/>
            <person name="He J."/>
        </authorList>
    </citation>
    <scope>NUCLEOTIDE SEQUENCE [LARGE SCALE GENOMIC DNA]</scope>
    <source>
        <strain evidence="2 4">TG57</strain>
    </source>
</reference>
<keyword evidence="1" id="KW-0812">Transmembrane</keyword>
<proteinExistence type="predicted"/>
<dbReference type="RefSeq" id="WP_094045878.1">
    <property type="nucleotide sequence ID" value="NZ_CP016893.1"/>
</dbReference>
<name>A0A231VEY4_THETR</name>
<feature type="transmembrane region" description="Helical" evidence="1">
    <location>
        <begin position="6"/>
        <end position="27"/>
    </location>
</feature>
<evidence type="ECO:0000313" key="2">
    <source>
        <dbReference type="EMBL" id="AST57028.1"/>
    </source>
</evidence>
<dbReference type="EMBL" id="CP016893">
    <property type="protein sequence ID" value="AST57028.1"/>
    <property type="molecule type" value="Genomic_DNA"/>
</dbReference>
<evidence type="ECO:0000313" key="5">
    <source>
        <dbReference type="Proteomes" id="UP000215301"/>
    </source>
</evidence>
<dbReference type="Proteomes" id="UP000215301">
    <property type="component" value="Unassembled WGS sequence"/>
</dbReference>
<gene>
    <name evidence="3" type="ORF">CE561_09825</name>
    <name evidence="2" type="ORF">Thert_00897</name>
</gene>
<reference evidence="3 5" key="2">
    <citation type="submission" date="2017-06" db="EMBL/GenBank/DDBJ databases">
        <title>Isolation and characterization of a thermophilic and butanogenic Thermoanaerobacterium thermosaccharolyticum M5 capable of efficient degradation of hemicellulose.</title>
        <authorList>
            <person name="Xin F."/>
            <person name="Jiang Y."/>
        </authorList>
    </citation>
    <scope>NUCLEOTIDE SEQUENCE [LARGE SCALE GENOMIC DNA]</scope>
    <source>
        <strain evidence="3 5">M5</strain>
    </source>
</reference>
<evidence type="ECO:0000313" key="3">
    <source>
        <dbReference type="EMBL" id="OXT06714.1"/>
    </source>
</evidence>
<organism evidence="3 5">
    <name type="scientific">Thermoanaerobacterium thermosaccharolyticum</name>
    <name type="common">Clostridium thermosaccharolyticum</name>
    <dbReference type="NCBI Taxonomy" id="1517"/>
    <lineage>
        <taxon>Bacteria</taxon>
        <taxon>Bacillati</taxon>
        <taxon>Bacillota</taxon>
        <taxon>Clostridia</taxon>
        <taxon>Thermoanaerobacterales</taxon>
        <taxon>Thermoanaerobacteraceae</taxon>
        <taxon>Thermoanaerobacterium</taxon>
    </lineage>
</organism>
<evidence type="ECO:0000313" key="4">
    <source>
        <dbReference type="Proteomes" id="UP000214975"/>
    </source>
</evidence>
<dbReference type="EMBL" id="NKHD01000028">
    <property type="protein sequence ID" value="OXT06714.1"/>
    <property type="molecule type" value="Genomic_DNA"/>
</dbReference>
<protein>
    <submittedName>
        <fullName evidence="3">Uncharacterized protein</fullName>
    </submittedName>
</protein>
<keyword evidence="1" id="KW-1133">Transmembrane helix</keyword>
<sequence>MSEAVQIALIFCTTIVAIVGIVAMVIYNRDNMAMKVQTKANIIDKAKTDFLVEIRDKKN</sequence>
<dbReference type="AlphaFoldDB" id="A0A231VEY4"/>
<accession>A0A231VEY4</accession>